<dbReference type="PROSITE" id="PS50297">
    <property type="entry name" value="ANK_REP_REGION"/>
    <property type="match status" value="1"/>
</dbReference>
<dbReference type="Pfam" id="PF12796">
    <property type="entry name" value="Ank_2"/>
    <property type="match status" value="1"/>
</dbReference>
<keyword evidence="1" id="KW-0040">ANK repeat</keyword>
<sequence>MAAASSTKIVPQILDGEDDYKDWSVRVKTYLLSKDLWDVVESEPPEQEGVGDFKAWRKNNAEALHAIQLSCGPRTFPSIRDKANAKAAWDTLETLFNREKRRGDWCKAKEFLTQLPGAITATDSMGNTALHKATYKGNKQIVEELVQLMTEKQLETKNNSDETALTIAAAENIKIVECLVAKNKKLLGIAQDGSQLTPILIAAKNDRWDIVRYLYSVTPLEDLKPDKGPWGSELVCYCLQAKQFGIHVKHSLSVVDVRINVQNQENEQGDQRNSTDLGLLQGLSSWLSEFLGINHIRNLKLHHVRSREILDMVRVLIKDLNNEEMMANRGLRDTVLLAAQNGIVELVTTVCKARPKLLDGMYGKPIFHRAVECRQENVYSLIYGIGKKYDVATLKDNSGNSMLHYAGMLSPLEKLNGIAGPALQMQRERQWYKEVESIVVTASEASPFDEHILTAARLFTENHKELHKKGEKWMKATSSSYTVVNALIVTIMFAAAFTVPGGNNPETGYPIFLNKKLFMVFIVSDAISLFSSATSALMFLGIHISRYAEDDFLTFLPTKMITGISTLFISIVAMMVAFSSALFMMLQHKSLIITPIIAFASVPVIYFIWMHFPLLFEIFLSTYGGGLFDKKCKRWI</sequence>
<gene>
    <name evidence="4" type="ORF">DVH24_037281</name>
</gene>
<evidence type="ECO:0000256" key="1">
    <source>
        <dbReference type="PROSITE-ProRule" id="PRU00023"/>
    </source>
</evidence>
<dbReference type="Gene3D" id="1.25.40.20">
    <property type="entry name" value="Ankyrin repeat-containing domain"/>
    <property type="match status" value="1"/>
</dbReference>
<dbReference type="PANTHER" id="PTHR24177">
    <property type="entry name" value="CASKIN"/>
    <property type="match status" value="1"/>
</dbReference>
<evidence type="ECO:0000256" key="2">
    <source>
        <dbReference type="SAM" id="Phobius"/>
    </source>
</evidence>
<feature type="transmembrane region" description="Helical" evidence="2">
    <location>
        <begin position="591"/>
        <end position="609"/>
    </location>
</feature>
<keyword evidence="5" id="KW-1185">Reference proteome</keyword>
<protein>
    <recommendedName>
        <fullName evidence="3">PGG domain-containing protein</fullName>
    </recommendedName>
</protein>
<dbReference type="Pfam" id="PF13962">
    <property type="entry name" value="PGG"/>
    <property type="match status" value="1"/>
</dbReference>
<keyword evidence="2" id="KW-0472">Membrane</keyword>
<dbReference type="AlphaFoldDB" id="A0A498HJD4"/>
<keyword evidence="2" id="KW-1133">Transmembrane helix</keyword>
<proteinExistence type="predicted"/>
<feature type="domain" description="PGG" evidence="3">
    <location>
        <begin position="471"/>
        <end position="584"/>
    </location>
</feature>
<dbReference type="InterPro" id="IPR002110">
    <property type="entry name" value="Ankyrin_rpt"/>
</dbReference>
<dbReference type="SMART" id="SM00248">
    <property type="entry name" value="ANK"/>
    <property type="match status" value="4"/>
</dbReference>
<dbReference type="PROSITE" id="PS50088">
    <property type="entry name" value="ANK_REPEAT"/>
    <property type="match status" value="1"/>
</dbReference>
<dbReference type="EMBL" id="RDQH01000343">
    <property type="protein sequence ID" value="RXH69497.1"/>
    <property type="molecule type" value="Genomic_DNA"/>
</dbReference>
<feature type="repeat" description="ANK" evidence="1">
    <location>
        <begin position="125"/>
        <end position="157"/>
    </location>
</feature>
<feature type="transmembrane region" description="Helical" evidence="2">
    <location>
        <begin position="517"/>
        <end position="540"/>
    </location>
</feature>
<dbReference type="InterPro" id="IPR036770">
    <property type="entry name" value="Ankyrin_rpt-contain_sf"/>
</dbReference>
<dbReference type="PANTHER" id="PTHR24177:SF329">
    <property type="entry name" value="ANKYRIN REPEAT PROTEIN"/>
    <property type="match status" value="1"/>
</dbReference>
<reference evidence="4 5" key="1">
    <citation type="submission" date="2018-10" db="EMBL/GenBank/DDBJ databases">
        <title>A high-quality apple genome assembly.</title>
        <authorList>
            <person name="Hu J."/>
        </authorList>
    </citation>
    <scope>NUCLEOTIDE SEQUENCE [LARGE SCALE GENOMIC DNA]</scope>
    <source>
        <strain evidence="5">cv. HFTH1</strain>
        <tissue evidence="4">Young leaf</tissue>
    </source>
</reference>
<dbReference type="GO" id="GO:0016020">
    <property type="term" value="C:membrane"/>
    <property type="evidence" value="ECO:0007669"/>
    <property type="project" value="TreeGrafter"/>
</dbReference>
<dbReference type="SUPFAM" id="SSF48403">
    <property type="entry name" value="Ankyrin repeat"/>
    <property type="match status" value="1"/>
</dbReference>
<dbReference type="InterPro" id="IPR026961">
    <property type="entry name" value="PGG_dom"/>
</dbReference>
<feature type="transmembrane region" description="Helical" evidence="2">
    <location>
        <begin position="478"/>
        <end position="497"/>
    </location>
</feature>
<evidence type="ECO:0000259" key="3">
    <source>
        <dbReference type="Pfam" id="PF13962"/>
    </source>
</evidence>
<accession>A0A498HJD4</accession>
<keyword evidence="2" id="KW-0812">Transmembrane</keyword>
<name>A0A498HJD4_MALDO</name>
<dbReference type="STRING" id="3750.A0A498HJD4"/>
<evidence type="ECO:0000313" key="4">
    <source>
        <dbReference type="EMBL" id="RXH69497.1"/>
    </source>
</evidence>
<evidence type="ECO:0000313" key="5">
    <source>
        <dbReference type="Proteomes" id="UP000290289"/>
    </source>
</evidence>
<feature type="transmembrane region" description="Helical" evidence="2">
    <location>
        <begin position="561"/>
        <end position="585"/>
    </location>
</feature>
<dbReference type="Pfam" id="PF14223">
    <property type="entry name" value="Retrotran_gag_2"/>
    <property type="match status" value="1"/>
</dbReference>
<dbReference type="Proteomes" id="UP000290289">
    <property type="component" value="Chromosome 17"/>
</dbReference>
<organism evidence="4 5">
    <name type="scientific">Malus domestica</name>
    <name type="common">Apple</name>
    <name type="synonym">Pyrus malus</name>
    <dbReference type="NCBI Taxonomy" id="3750"/>
    <lineage>
        <taxon>Eukaryota</taxon>
        <taxon>Viridiplantae</taxon>
        <taxon>Streptophyta</taxon>
        <taxon>Embryophyta</taxon>
        <taxon>Tracheophyta</taxon>
        <taxon>Spermatophyta</taxon>
        <taxon>Magnoliopsida</taxon>
        <taxon>eudicotyledons</taxon>
        <taxon>Gunneridae</taxon>
        <taxon>Pentapetalae</taxon>
        <taxon>rosids</taxon>
        <taxon>fabids</taxon>
        <taxon>Rosales</taxon>
        <taxon>Rosaceae</taxon>
        <taxon>Amygdaloideae</taxon>
        <taxon>Maleae</taxon>
        <taxon>Malus</taxon>
    </lineage>
</organism>
<comment type="caution">
    <text evidence="4">The sequence shown here is derived from an EMBL/GenBank/DDBJ whole genome shotgun (WGS) entry which is preliminary data.</text>
</comment>